<accession>A0ABN5FD37</accession>
<dbReference type="PANTHER" id="PTHR43747:SF1">
    <property type="entry name" value="SLR1998 PROTEIN"/>
    <property type="match status" value="1"/>
</dbReference>
<dbReference type="EMBL" id="CP024199">
    <property type="protein sequence ID" value="AUG52040.1"/>
    <property type="molecule type" value="Genomic_DNA"/>
</dbReference>
<dbReference type="Proteomes" id="UP000233458">
    <property type="component" value="Chromosome"/>
</dbReference>
<evidence type="ECO:0008006" key="3">
    <source>
        <dbReference type="Google" id="ProtNLM"/>
    </source>
</evidence>
<protein>
    <recommendedName>
        <fullName evidence="3">Dehydrogenase</fullName>
    </recommendedName>
</protein>
<dbReference type="InterPro" id="IPR050816">
    <property type="entry name" value="Flavin-dep_Halogenase_NPB"/>
</dbReference>
<dbReference type="InterPro" id="IPR006905">
    <property type="entry name" value="Flavin_halogenase"/>
</dbReference>
<dbReference type="InterPro" id="IPR036188">
    <property type="entry name" value="FAD/NAD-bd_sf"/>
</dbReference>
<dbReference type="Gene3D" id="3.30.9.100">
    <property type="match status" value="1"/>
</dbReference>
<dbReference type="Pfam" id="PF04820">
    <property type="entry name" value="Trp_halogenase"/>
    <property type="match status" value="1"/>
</dbReference>
<name>A0ABN5FD37_9PROT</name>
<dbReference type="NCBIfam" id="NF038174">
    <property type="entry name" value="maturase_GoxB"/>
    <property type="match status" value="1"/>
</dbReference>
<evidence type="ECO:0000313" key="1">
    <source>
        <dbReference type="EMBL" id="AUG52040.1"/>
    </source>
</evidence>
<evidence type="ECO:0000313" key="2">
    <source>
        <dbReference type="Proteomes" id="UP000233458"/>
    </source>
</evidence>
<dbReference type="SUPFAM" id="SSF51905">
    <property type="entry name" value="FAD/NAD(P)-binding domain"/>
    <property type="match status" value="1"/>
</dbReference>
<reference evidence="1 2" key="1">
    <citation type="submission" date="2017-10" db="EMBL/GenBank/DDBJ databases">
        <title>Biodiversity and function of Thalassospira species in the particle-attached aromatic-hydrocarbon-degrading consortia from the surface seawater of the China South Sea.</title>
        <authorList>
            <person name="Dong C."/>
            <person name="Liu R."/>
            <person name="Shao Z."/>
        </authorList>
    </citation>
    <scope>NUCLEOTIDE SEQUENCE [LARGE SCALE GENOMIC DNA]</scope>
    <source>
        <strain evidence="1 2">CSC3H3</strain>
    </source>
</reference>
<organism evidence="1 2">
    <name type="scientific">Thalassospira marina</name>
    <dbReference type="NCBI Taxonomy" id="2048283"/>
    <lineage>
        <taxon>Bacteria</taxon>
        <taxon>Pseudomonadati</taxon>
        <taxon>Pseudomonadota</taxon>
        <taxon>Alphaproteobacteria</taxon>
        <taxon>Rhodospirillales</taxon>
        <taxon>Thalassospiraceae</taxon>
        <taxon>Thalassospira</taxon>
    </lineage>
</organism>
<gene>
    <name evidence="1" type="ORF">CSC3H3_04360</name>
</gene>
<dbReference type="RefSeq" id="WP_101283951.1">
    <property type="nucleotide sequence ID" value="NZ_CP024199.1"/>
</dbReference>
<proteinExistence type="predicted"/>
<keyword evidence="2" id="KW-1185">Reference proteome</keyword>
<dbReference type="PROSITE" id="PS51257">
    <property type="entry name" value="PROKAR_LIPOPROTEIN"/>
    <property type="match status" value="1"/>
</dbReference>
<dbReference type="PANTHER" id="PTHR43747">
    <property type="entry name" value="FAD-BINDING PROTEIN"/>
    <property type="match status" value="1"/>
</dbReference>
<sequence length="373" mass="40226">MRRADIAVIGGGIAGAASCVALSQRGVRPFWVATPPAPDRPRIGETLSPAANTILVDLGLAELITRPIHRPANTSFSAWGSAQLRERNAIVHLEGPGMVLDRTGFETDLFSAALETRPRHIATGVQTARLEKDKWHLGFTDGEEGVFRFVLDCTGRASTLAITQGVRKRADQLVAAHCFLQQTDPDITPTPATLIETVADGWWYAALLPGEDMVISYFSDPDLLPAGISRDHGVWSALVGQTQHISRWIDSAGFSLGDQLPILASAGTTWMTPVSGANWAAIGDAAAAFDPLSSHGMTTALWMARQAGDAICQAHKGSTDALVAYDAAVQKGVREFLVQRQKIYRQETRFADAPFWHRRQHSDPATGKPACSD</sequence>
<dbReference type="Gene3D" id="3.50.50.60">
    <property type="entry name" value="FAD/NAD(P)-binding domain"/>
    <property type="match status" value="1"/>
</dbReference>